<proteinExistence type="predicted"/>
<comment type="caution">
    <text evidence="1">The sequence shown here is derived from an EMBL/GenBank/DDBJ whole genome shotgun (WGS) entry which is preliminary data.</text>
</comment>
<dbReference type="AlphaFoldDB" id="A0A1J5TX37"/>
<evidence type="ECO:0000313" key="1">
    <source>
        <dbReference type="EMBL" id="OIR18380.1"/>
    </source>
</evidence>
<organism evidence="1">
    <name type="scientific">mine drainage metagenome</name>
    <dbReference type="NCBI Taxonomy" id="410659"/>
    <lineage>
        <taxon>unclassified sequences</taxon>
        <taxon>metagenomes</taxon>
        <taxon>ecological metagenomes</taxon>
    </lineage>
</organism>
<accession>A0A1J5TX37</accession>
<dbReference type="EMBL" id="MLJW01000003">
    <property type="protein sequence ID" value="OIR18380.1"/>
    <property type="molecule type" value="Genomic_DNA"/>
</dbReference>
<gene>
    <name evidence="1" type="ORF">GALL_17090</name>
</gene>
<sequence length="143" mass="16155">MQVLNILPIIFLALIAASAEANDGQSCLAQTAEFKYQERTVFLTKCLVEAGKRENVYVETLKHKFQRCNQNANNFALKEQAKGDYIYACLSKNDAAEKVASFRVSNKLASRVAPNSANKIYREYKLRPTSPHKINVGHLRKFT</sequence>
<reference evidence="1" key="1">
    <citation type="submission" date="2016-10" db="EMBL/GenBank/DDBJ databases">
        <title>Sequence of Gallionella enrichment culture.</title>
        <authorList>
            <person name="Poehlein A."/>
            <person name="Muehling M."/>
            <person name="Daniel R."/>
        </authorList>
    </citation>
    <scope>NUCLEOTIDE SEQUENCE</scope>
</reference>
<protein>
    <submittedName>
        <fullName evidence="1">Uncharacterized protein</fullName>
    </submittedName>
</protein>
<name>A0A1J5TX37_9ZZZZ</name>